<name>A0AAV2K762_KNICA</name>
<keyword evidence="2" id="KW-1185">Reference proteome</keyword>
<evidence type="ECO:0000313" key="2">
    <source>
        <dbReference type="Proteomes" id="UP001497482"/>
    </source>
</evidence>
<dbReference type="AlphaFoldDB" id="A0AAV2K762"/>
<dbReference type="EMBL" id="OZ035838">
    <property type="protein sequence ID" value="CAL1583714.1"/>
    <property type="molecule type" value="Genomic_DNA"/>
</dbReference>
<reference evidence="1 2" key="1">
    <citation type="submission" date="2024-04" db="EMBL/GenBank/DDBJ databases">
        <authorList>
            <person name="Waldvogel A.-M."/>
            <person name="Schoenle A."/>
        </authorList>
    </citation>
    <scope>NUCLEOTIDE SEQUENCE [LARGE SCALE GENOMIC DNA]</scope>
</reference>
<dbReference type="Pfam" id="PF15011">
    <property type="entry name" value="CA109-like"/>
    <property type="match status" value="1"/>
</dbReference>
<dbReference type="PANTHER" id="PTHR16234:SF5">
    <property type="entry name" value="AFG2-INTERACTING RIBOSOME MATURATION FACTOR"/>
    <property type="match status" value="1"/>
</dbReference>
<protein>
    <submittedName>
        <fullName evidence="1">Uncharacterized protein</fullName>
    </submittedName>
</protein>
<dbReference type="InterPro" id="IPR029159">
    <property type="entry name" value="CA109-like"/>
</dbReference>
<dbReference type="GO" id="GO:0005634">
    <property type="term" value="C:nucleus"/>
    <property type="evidence" value="ECO:0007669"/>
    <property type="project" value="TreeGrafter"/>
</dbReference>
<proteinExistence type="predicted"/>
<evidence type="ECO:0000313" key="1">
    <source>
        <dbReference type="EMBL" id="CAL1583714.1"/>
    </source>
</evidence>
<dbReference type="GO" id="GO:0005737">
    <property type="term" value="C:cytoplasm"/>
    <property type="evidence" value="ECO:0007669"/>
    <property type="project" value="TreeGrafter"/>
</dbReference>
<sequence>MSLTPLHHALRRAFQSVERNQRMWRSLLEDCEPLVVSLGNVGEQFVALSKVDLSRTPLIGLPGLEPKLRFKLHHAADTVMGKLQEKLLALQSVRDEVSSQVASVFQILDQVLVSEQVSALTERSAGAPSVADMLAWLQDAARHYRQQFIKRKALLLTLRPEGFSQMESAPENWRSLTSVNTEDTIHDMLWRVSFFLEPQ</sequence>
<organism evidence="1 2">
    <name type="scientific">Knipowitschia caucasica</name>
    <name type="common">Caucasian dwarf goby</name>
    <name type="synonym">Pomatoschistus caucasicus</name>
    <dbReference type="NCBI Taxonomy" id="637954"/>
    <lineage>
        <taxon>Eukaryota</taxon>
        <taxon>Metazoa</taxon>
        <taxon>Chordata</taxon>
        <taxon>Craniata</taxon>
        <taxon>Vertebrata</taxon>
        <taxon>Euteleostomi</taxon>
        <taxon>Actinopterygii</taxon>
        <taxon>Neopterygii</taxon>
        <taxon>Teleostei</taxon>
        <taxon>Neoteleostei</taxon>
        <taxon>Acanthomorphata</taxon>
        <taxon>Gobiaria</taxon>
        <taxon>Gobiiformes</taxon>
        <taxon>Gobioidei</taxon>
        <taxon>Gobiidae</taxon>
        <taxon>Gobiinae</taxon>
        <taxon>Knipowitschia</taxon>
    </lineage>
</organism>
<gene>
    <name evidence="1" type="ORF">KC01_LOCUS14159</name>
</gene>
<accession>A0AAV2K762</accession>
<dbReference type="Proteomes" id="UP001497482">
    <property type="component" value="Chromosome 16"/>
</dbReference>
<dbReference type="PANTHER" id="PTHR16234">
    <property type="entry name" value="SIMILAR TO HYPOTHETICAL PROTEIN FLJ20508"/>
    <property type="match status" value="1"/>
</dbReference>